<feature type="compositionally biased region" description="Polar residues" evidence="1">
    <location>
        <begin position="119"/>
        <end position="142"/>
    </location>
</feature>
<comment type="caution">
    <text evidence="2">The sequence shown here is derived from an EMBL/GenBank/DDBJ whole genome shotgun (WGS) entry which is preliminary data.</text>
</comment>
<proteinExistence type="predicted"/>
<accession>A0A9J5XEX0</accession>
<keyword evidence="3" id="KW-1185">Reference proteome</keyword>
<dbReference type="AlphaFoldDB" id="A0A9J5XEX0"/>
<evidence type="ECO:0000256" key="1">
    <source>
        <dbReference type="SAM" id="MobiDB-lite"/>
    </source>
</evidence>
<feature type="region of interest" description="Disordered" evidence="1">
    <location>
        <begin position="44"/>
        <end position="65"/>
    </location>
</feature>
<sequence length="174" mass="18963">MSIRRIAEWIGGVNEPCQVRLKLKGLGPRKKAKSVVIATEVTPPRATRHKPPQGSLKGKGKKHVVARSNSTKTYIEVSLASSTDIQRIEAKYTKDKVERRRKALVDTSSVVDVEAMEDSATQSTPTNKPSGIPNSSTSTAHSPVSHPPLTQAMIFKMGNLAYSFDVRVARVEAT</sequence>
<feature type="region of interest" description="Disordered" evidence="1">
    <location>
        <begin position="114"/>
        <end position="145"/>
    </location>
</feature>
<evidence type="ECO:0000313" key="3">
    <source>
        <dbReference type="Proteomes" id="UP000824120"/>
    </source>
</evidence>
<organism evidence="2 3">
    <name type="scientific">Solanum commersonii</name>
    <name type="common">Commerson's wild potato</name>
    <name type="synonym">Commerson's nightshade</name>
    <dbReference type="NCBI Taxonomy" id="4109"/>
    <lineage>
        <taxon>Eukaryota</taxon>
        <taxon>Viridiplantae</taxon>
        <taxon>Streptophyta</taxon>
        <taxon>Embryophyta</taxon>
        <taxon>Tracheophyta</taxon>
        <taxon>Spermatophyta</taxon>
        <taxon>Magnoliopsida</taxon>
        <taxon>eudicotyledons</taxon>
        <taxon>Gunneridae</taxon>
        <taxon>Pentapetalae</taxon>
        <taxon>asterids</taxon>
        <taxon>lamiids</taxon>
        <taxon>Solanales</taxon>
        <taxon>Solanaceae</taxon>
        <taxon>Solanoideae</taxon>
        <taxon>Solaneae</taxon>
        <taxon>Solanum</taxon>
    </lineage>
</organism>
<dbReference type="EMBL" id="JACXVP010000009">
    <property type="protein sequence ID" value="KAG5586221.1"/>
    <property type="molecule type" value="Genomic_DNA"/>
</dbReference>
<gene>
    <name evidence="2" type="ORF">H5410_046655</name>
</gene>
<name>A0A9J5XEX0_SOLCO</name>
<evidence type="ECO:0000313" key="2">
    <source>
        <dbReference type="EMBL" id="KAG5586221.1"/>
    </source>
</evidence>
<reference evidence="2 3" key="1">
    <citation type="submission" date="2020-09" db="EMBL/GenBank/DDBJ databases">
        <title>De no assembly of potato wild relative species, Solanum commersonii.</title>
        <authorList>
            <person name="Cho K."/>
        </authorList>
    </citation>
    <scope>NUCLEOTIDE SEQUENCE [LARGE SCALE GENOMIC DNA]</scope>
    <source>
        <strain evidence="2">LZ3.2</strain>
        <tissue evidence="2">Leaf</tissue>
    </source>
</reference>
<feature type="non-terminal residue" evidence="2">
    <location>
        <position position="174"/>
    </location>
</feature>
<dbReference type="Proteomes" id="UP000824120">
    <property type="component" value="Chromosome 9"/>
</dbReference>
<protein>
    <submittedName>
        <fullName evidence="2">Uncharacterized protein</fullName>
    </submittedName>
</protein>